<dbReference type="GO" id="GO:0046872">
    <property type="term" value="F:metal ion binding"/>
    <property type="evidence" value="ECO:0007669"/>
    <property type="project" value="UniProtKB-KW"/>
</dbReference>
<evidence type="ECO:0000256" key="6">
    <source>
        <dbReference type="ARBA" id="ARBA00023014"/>
    </source>
</evidence>
<reference evidence="8 9" key="1">
    <citation type="submission" date="2017-11" db="EMBL/GenBank/DDBJ databases">
        <title>Isolation and Characterization of Methanogenic Archaea from Saline Meromictic Lake at Siberia.</title>
        <authorList>
            <person name="Shen Y."/>
            <person name="Huang H.-H."/>
            <person name="Lai M.-C."/>
            <person name="Chen S.-C."/>
        </authorList>
    </citation>
    <scope>NUCLEOTIDE SEQUENCE [LARGE SCALE GENOMIC DNA]</scope>
    <source>
        <strain evidence="8 9">SY-01</strain>
    </source>
</reference>
<dbReference type="GO" id="GO:0051536">
    <property type="term" value="F:iron-sulfur cluster binding"/>
    <property type="evidence" value="ECO:0007669"/>
    <property type="project" value="UniProtKB-KW"/>
</dbReference>
<evidence type="ECO:0000256" key="4">
    <source>
        <dbReference type="ARBA" id="ARBA00022801"/>
    </source>
</evidence>
<evidence type="ECO:0000256" key="1">
    <source>
        <dbReference type="ARBA" id="ARBA00001966"/>
    </source>
</evidence>
<evidence type="ECO:0000259" key="7">
    <source>
        <dbReference type="Pfam" id="PF01930"/>
    </source>
</evidence>
<protein>
    <recommendedName>
        <fullName evidence="7">DUF83 domain-containing protein</fullName>
    </recommendedName>
</protein>
<gene>
    <name evidence="8" type="ORF">CUN85_08025</name>
</gene>
<keyword evidence="4" id="KW-0378">Hydrolase</keyword>
<sequence length="348" mass="39253">MPRQVSQRELSRLPSFLQDAGEPFHAIRLPSCFVSLRVDSHIYLTNASSLIDDFSVVGLVTNHSVIYSMFYIHYKNMFLKTQKIGVNVSEIVLYLMCPRKVYYSCRGHETFPAATFSYIGHLILKEMGLKYPDLLKTYSSKDDDILADLETMLLRVSEELAFIYPEEFACVSSDMIEEAITHVRSCINDMGPNLLSFITDDSSGQLREQLMSAESGHLYHSEKLDLSGIPNSIIDIDGTLSPLLVKTGQCPEQGVWNNDRLHVASLAMLMEKSNNSHVRSGIVVYARQGSIRNVNVRSDDRRKVLQVLGRVRKVKGGSLPDRKESSLCEDCAYLEMCKVQSSLVSKFF</sequence>
<name>A0A4E0PV42_9EURY</name>
<comment type="caution">
    <text evidence="8">The sequence shown here is derived from an EMBL/GenBank/DDBJ whole genome shotgun (WGS) entry which is preliminary data.</text>
</comment>
<keyword evidence="9" id="KW-1185">Reference proteome</keyword>
<dbReference type="Proteomes" id="UP000297295">
    <property type="component" value="Unassembled WGS sequence"/>
</dbReference>
<organism evidence="8 9">
    <name type="scientific">Methanolobus halotolerans</name>
    <dbReference type="NCBI Taxonomy" id="2052935"/>
    <lineage>
        <taxon>Archaea</taxon>
        <taxon>Methanobacteriati</taxon>
        <taxon>Methanobacteriota</taxon>
        <taxon>Stenosarchaea group</taxon>
        <taxon>Methanomicrobia</taxon>
        <taxon>Methanosarcinales</taxon>
        <taxon>Methanosarcinaceae</taxon>
        <taxon>Methanolobus</taxon>
    </lineage>
</organism>
<proteinExistence type="predicted"/>
<dbReference type="InterPro" id="IPR022765">
    <property type="entry name" value="Dna2/Cas4_DUF83"/>
</dbReference>
<comment type="cofactor">
    <cofactor evidence="1">
        <name>[4Fe-4S] cluster</name>
        <dbReference type="ChEBI" id="CHEBI:49883"/>
    </cofactor>
</comment>
<evidence type="ECO:0000256" key="5">
    <source>
        <dbReference type="ARBA" id="ARBA00023004"/>
    </source>
</evidence>
<feature type="domain" description="DUF83" evidence="7">
    <location>
        <begin position="259"/>
        <end position="338"/>
    </location>
</feature>
<evidence type="ECO:0000256" key="2">
    <source>
        <dbReference type="ARBA" id="ARBA00022722"/>
    </source>
</evidence>
<dbReference type="InterPro" id="IPR051827">
    <property type="entry name" value="Cas4_exonuclease"/>
</dbReference>
<dbReference type="GO" id="GO:0004518">
    <property type="term" value="F:nuclease activity"/>
    <property type="evidence" value="ECO:0007669"/>
    <property type="project" value="UniProtKB-KW"/>
</dbReference>
<dbReference type="Gene3D" id="3.90.320.10">
    <property type="match status" value="1"/>
</dbReference>
<dbReference type="EMBL" id="PGGK01000007">
    <property type="protein sequence ID" value="TGC08969.1"/>
    <property type="molecule type" value="Genomic_DNA"/>
</dbReference>
<keyword evidence="6" id="KW-0411">Iron-sulfur</keyword>
<keyword evidence="2" id="KW-0540">Nuclease</keyword>
<dbReference type="PANTHER" id="PTHR36531:SF6">
    <property type="entry name" value="DNA REPLICATION ATP-DEPENDENT HELICASE_NUCLEASE DNA2"/>
    <property type="match status" value="1"/>
</dbReference>
<accession>A0A4E0PV42</accession>
<keyword evidence="3" id="KW-0479">Metal-binding</keyword>
<dbReference type="Pfam" id="PF01930">
    <property type="entry name" value="Cas_Cas4"/>
    <property type="match status" value="1"/>
</dbReference>
<keyword evidence="5" id="KW-0408">Iron</keyword>
<evidence type="ECO:0000256" key="3">
    <source>
        <dbReference type="ARBA" id="ARBA00022723"/>
    </source>
</evidence>
<dbReference type="InterPro" id="IPR011604">
    <property type="entry name" value="PDDEXK-like_dom_sf"/>
</dbReference>
<evidence type="ECO:0000313" key="8">
    <source>
        <dbReference type="EMBL" id="TGC08969.1"/>
    </source>
</evidence>
<dbReference type="GO" id="GO:0016787">
    <property type="term" value="F:hydrolase activity"/>
    <property type="evidence" value="ECO:0007669"/>
    <property type="project" value="UniProtKB-KW"/>
</dbReference>
<evidence type="ECO:0000313" key="9">
    <source>
        <dbReference type="Proteomes" id="UP000297295"/>
    </source>
</evidence>
<dbReference type="AlphaFoldDB" id="A0A4E0PV42"/>
<dbReference type="PANTHER" id="PTHR36531">
    <property type="entry name" value="CRISPR-ASSOCIATED EXONUCLEASE CAS4"/>
    <property type="match status" value="1"/>
</dbReference>